<gene>
    <name evidence="2" type="ORF">GLYMA_15G123300</name>
</gene>
<dbReference type="InParanoid" id="K7MAZ5"/>
<accession>K7MAZ5</accession>
<keyword evidence="4" id="KW-1185">Reference proteome</keyword>
<dbReference type="EMBL" id="CM000848">
    <property type="protein sequence ID" value="KRH11676.1"/>
    <property type="molecule type" value="Genomic_DNA"/>
</dbReference>
<reference evidence="2" key="3">
    <citation type="submission" date="2018-07" db="EMBL/GenBank/DDBJ databases">
        <title>WGS assembly of Glycine max.</title>
        <authorList>
            <person name="Schmutz J."/>
            <person name="Cannon S."/>
            <person name="Schlueter J."/>
            <person name="Ma J."/>
            <person name="Mitros T."/>
            <person name="Nelson W."/>
            <person name="Hyten D."/>
            <person name="Song Q."/>
            <person name="Thelen J."/>
            <person name="Cheng J."/>
            <person name="Xu D."/>
            <person name="Hellsten U."/>
            <person name="May G."/>
            <person name="Yu Y."/>
            <person name="Sakurai T."/>
            <person name="Umezawa T."/>
            <person name="Bhattacharyya M."/>
            <person name="Sandhu D."/>
            <person name="Valliyodan B."/>
            <person name="Lindquist E."/>
            <person name="Peto M."/>
            <person name="Grant D."/>
            <person name="Shu S."/>
            <person name="Goodstein D."/>
            <person name="Barry K."/>
            <person name="Futrell-Griggs M."/>
            <person name="Abernathy B."/>
            <person name="Du J."/>
            <person name="Tian Z."/>
            <person name="Zhu L."/>
            <person name="Gill N."/>
            <person name="Joshi T."/>
            <person name="Libault M."/>
            <person name="Sethuraman A."/>
            <person name="Zhang X."/>
            <person name="Shinozaki K."/>
            <person name="Nguyen H."/>
            <person name="Wing R."/>
            <person name="Cregan P."/>
            <person name="Specht J."/>
            <person name="Grimwood J."/>
            <person name="Rokhsar D."/>
            <person name="Stacey G."/>
            <person name="Shoemaker R."/>
            <person name="Jackson S."/>
        </authorList>
    </citation>
    <scope>NUCLEOTIDE SEQUENCE</scope>
    <source>
        <tissue evidence="2">Callus</tissue>
    </source>
</reference>
<keyword evidence="1" id="KW-0732">Signal</keyword>
<sequence length="67" mass="7861">MCRSSILHMLLGIEHLFIEVNSWCSVVVDSYTTKLQVSKEKKYWFCKSYAVEKNKHYLLPFPPSLPP</sequence>
<evidence type="ECO:0000313" key="2">
    <source>
        <dbReference type="EMBL" id="KRH11676.1"/>
    </source>
</evidence>
<evidence type="ECO:0000313" key="3">
    <source>
        <dbReference type="EnsemblPlants" id="KRH11676"/>
    </source>
</evidence>
<evidence type="ECO:0000256" key="1">
    <source>
        <dbReference type="SAM" id="SignalP"/>
    </source>
</evidence>
<dbReference type="EnsemblPlants" id="KRH11676">
    <property type="protein sequence ID" value="KRH11676"/>
    <property type="gene ID" value="GLYMA_15G123300"/>
</dbReference>
<organism evidence="3">
    <name type="scientific">Glycine max</name>
    <name type="common">Soybean</name>
    <name type="synonym">Glycine hispida</name>
    <dbReference type="NCBI Taxonomy" id="3847"/>
    <lineage>
        <taxon>Eukaryota</taxon>
        <taxon>Viridiplantae</taxon>
        <taxon>Streptophyta</taxon>
        <taxon>Embryophyta</taxon>
        <taxon>Tracheophyta</taxon>
        <taxon>Spermatophyta</taxon>
        <taxon>Magnoliopsida</taxon>
        <taxon>eudicotyledons</taxon>
        <taxon>Gunneridae</taxon>
        <taxon>Pentapetalae</taxon>
        <taxon>rosids</taxon>
        <taxon>fabids</taxon>
        <taxon>Fabales</taxon>
        <taxon>Fabaceae</taxon>
        <taxon>Papilionoideae</taxon>
        <taxon>50 kb inversion clade</taxon>
        <taxon>NPAAA clade</taxon>
        <taxon>indigoferoid/millettioid clade</taxon>
        <taxon>Phaseoleae</taxon>
        <taxon>Glycine</taxon>
        <taxon>Glycine subgen. Soja</taxon>
    </lineage>
</organism>
<reference evidence="2 3" key="1">
    <citation type="journal article" date="2010" name="Nature">
        <title>Genome sequence of the palaeopolyploid soybean.</title>
        <authorList>
            <person name="Schmutz J."/>
            <person name="Cannon S.B."/>
            <person name="Schlueter J."/>
            <person name="Ma J."/>
            <person name="Mitros T."/>
            <person name="Nelson W."/>
            <person name="Hyten D.L."/>
            <person name="Song Q."/>
            <person name="Thelen J.J."/>
            <person name="Cheng J."/>
            <person name="Xu D."/>
            <person name="Hellsten U."/>
            <person name="May G.D."/>
            <person name="Yu Y."/>
            <person name="Sakurai T."/>
            <person name="Umezawa T."/>
            <person name="Bhattacharyya M.K."/>
            <person name="Sandhu D."/>
            <person name="Valliyodan B."/>
            <person name="Lindquist E."/>
            <person name="Peto M."/>
            <person name="Grant D."/>
            <person name="Shu S."/>
            <person name="Goodstein D."/>
            <person name="Barry K."/>
            <person name="Futrell-Griggs M."/>
            <person name="Abernathy B."/>
            <person name="Du J."/>
            <person name="Tian Z."/>
            <person name="Zhu L."/>
            <person name="Gill N."/>
            <person name="Joshi T."/>
            <person name="Libault M."/>
            <person name="Sethuraman A."/>
            <person name="Zhang X.-C."/>
            <person name="Shinozaki K."/>
            <person name="Nguyen H.T."/>
            <person name="Wing R.A."/>
            <person name="Cregan P."/>
            <person name="Specht J."/>
            <person name="Grimwood J."/>
            <person name="Rokhsar D."/>
            <person name="Stacey G."/>
            <person name="Shoemaker R.C."/>
            <person name="Jackson S.A."/>
        </authorList>
    </citation>
    <scope>NUCLEOTIDE SEQUENCE [LARGE SCALE GENOMIC DNA]</scope>
    <source>
        <strain evidence="3">cv. Williams 82</strain>
        <tissue evidence="2">Callus</tissue>
    </source>
</reference>
<dbReference type="Proteomes" id="UP000008827">
    <property type="component" value="Chromosome 15"/>
</dbReference>
<dbReference type="AlphaFoldDB" id="K7MAZ5"/>
<feature type="signal peptide" evidence="1">
    <location>
        <begin position="1"/>
        <end position="22"/>
    </location>
</feature>
<proteinExistence type="predicted"/>
<protein>
    <submittedName>
        <fullName evidence="2 3">Uncharacterized protein</fullName>
    </submittedName>
</protein>
<feature type="chain" id="PRO_5014581688" evidence="1">
    <location>
        <begin position="23"/>
        <end position="67"/>
    </location>
</feature>
<evidence type="ECO:0000313" key="4">
    <source>
        <dbReference type="Proteomes" id="UP000008827"/>
    </source>
</evidence>
<reference evidence="3" key="2">
    <citation type="submission" date="2018-02" db="UniProtKB">
        <authorList>
            <consortium name="EnsemblPlants"/>
        </authorList>
    </citation>
    <scope>IDENTIFICATION</scope>
    <source>
        <strain evidence="3">Williams 82</strain>
    </source>
</reference>
<dbReference type="HOGENOM" id="CLU_2817494_0_0_1"/>
<dbReference type="Gramene" id="KRH11676">
    <property type="protein sequence ID" value="KRH11676"/>
    <property type="gene ID" value="GLYMA_15G123300"/>
</dbReference>
<name>K7MAZ5_SOYBN</name>
<dbReference type="PaxDb" id="3847-GLYMA15G12956.1"/>